<dbReference type="InterPro" id="IPR041677">
    <property type="entry name" value="DNA2/NAM7_AAA_11"/>
</dbReference>
<dbReference type="OrthoDB" id="9757917at2"/>
<dbReference type="Pfam" id="PF13195">
    <property type="entry name" value="DUF4011"/>
    <property type="match status" value="1"/>
</dbReference>
<dbReference type="InterPro" id="IPR045055">
    <property type="entry name" value="DNA2/NAM7-like"/>
</dbReference>
<dbReference type="CDD" id="cd18808">
    <property type="entry name" value="SF1_C_Upf1"/>
    <property type="match status" value="1"/>
</dbReference>
<dbReference type="InterPro" id="IPR027417">
    <property type="entry name" value="P-loop_NTPase"/>
</dbReference>
<comment type="caution">
    <text evidence="3">The sequence shown here is derived from an EMBL/GenBank/DDBJ whole genome shotgun (WGS) entry which is preliminary data.</text>
</comment>
<name>A0A5C4RQQ4_9GAMM</name>
<evidence type="ECO:0000256" key="1">
    <source>
        <dbReference type="SAM" id="MobiDB-lite"/>
    </source>
</evidence>
<gene>
    <name evidence="3" type="ORF">E1B00_12470</name>
</gene>
<accession>A0A5C4RQQ4</accession>
<dbReference type="PANTHER" id="PTHR10887">
    <property type="entry name" value="DNA2/NAM7 HELICASE FAMILY"/>
    <property type="match status" value="1"/>
</dbReference>
<dbReference type="InterPro" id="IPR049809">
    <property type="entry name" value="YehF/YfeS-like_WGR"/>
</dbReference>
<dbReference type="SUPFAM" id="SSF142921">
    <property type="entry name" value="WGR domain-like"/>
    <property type="match status" value="1"/>
</dbReference>
<dbReference type="InterPro" id="IPR049468">
    <property type="entry name" value="Restrct_endonuc-II-like_dom"/>
</dbReference>
<dbReference type="PROSITE" id="PS51977">
    <property type="entry name" value="WGR"/>
    <property type="match status" value="1"/>
</dbReference>
<dbReference type="CDD" id="cd07996">
    <property type="entry name" value="WGR_MMR_like"/>
    <property type="match status" value="1"/>
</dbReference>
<dbReference type="Pfam" id="PF18741">
    <property type="entry name" value="MTES_1575"/>
    <property type="match status" value="1"/>
</dbReference>
<organism evidence="3 4">
    <name type="scientific">Arenimonas terrae</name>
    <dbReference type="NCBI Taxonomy" id="2546226"/>
    <lineage>
        <taxon>Bacteria</taxon>
        <taxon>Pseudomonadati</taxon>
        <taxon>Pseudomonadota</taxon>
        <taxon>Gammaproteobacteria</taxon>
        <taxon>Lysobacterales</taxon>
        <taxon>Lysobacteraceae</taxon>
        <taxon>Arenimonas</taxon>
    </lineage>
</organism>
<dbReference type="Pfam" id="PF13086">
    <property type="entry name" value="AAA_11"/>
    <property type="match status" value="1"/>
</dbReference>
<dbReference type="InterPro" id="IPR041679">
    <property type="entry name" value="DNA2/NAM7-like_C"/>
</dbReference>
<protein>
    <submittedName>
        <fullName evidence="3">DUF4011 domain-containing protein</fullName>
    </submittedName>
</protein>
<dbReference type="Pfam" id="PF05406">
    <property type="entry name" value="WGR"/>
    <property type="match status" value="1"/>
</dbReference>
<dbReference type="Proteomes" id="UP000305760">
    <property type="component" value="Unassembled WGS sequence"/>
</dbReference>
<evidence type="ECO:0000259" key="2">
    <source>
        <dbReference type="PROSITE" id="PS51977"/>
    </source>
</evidence>
<dbReference type="EMBL" id="SMDR01000003">
    <property type="protein sequence ID" value="TNJ33378.1"/>
    <property type="molecule type" value="Genomic_DNA"/>
</dbReference>
<dbReference type="SUPFAM" id="SSF52540">
    <property type="entry name" value="P-loop containing nucleoside triphosphate hydrolases"/>
    <property type="match status" value="1"/>
</dbReference>
<feature type="compositionally biased region" description="Low complexity" evidence="1">
    <location>
        <begin position="1721"/>
        <end position="1737"/>
    </location>
</feature>
<evidence type="ECO:0000313" key="3">
    <source>
        <dbReference type="EMBL" id="TNJ33378.1"/>
    </source>
</evidence>
<dbReference type="Gene3D" id="3.40.50.300">
    <property type="entry name" value="P-loop containing nucleotide triphosphate hydrolases"/>
    <property type="match status" value="3"/>
</dbReference>
<dbReference type="Gene3D" id="2.20.140.10">
    <property type="entry name" value="WGR domain"/>
    <property type="match status" value="1"/>
</dbReference>
<evidence type="ECO:0000313" key="4">
    <source>
        <dbReference type="Proteomes" id="UP000305760"/>
    </source>
</evidence>
<proteinExistence type="predicted"/>
<reference evidence="3 4" key="1">
    <citation type="submission" date="2019-03" db="EMBL/GenBank/DDBJ databases">
        <title>Arenimonas daejeonensis sp. nov., isolated from compost.</title>
        <authorList>
            <person name="Jeon C.O."/>
        </authorList>
    </citation>
    <scope>NUCLEOTIDE SEQUENCE [LARGE SCALE GENOMIC DNA]</scope>
    <source>
        <strain evidence="3 4">R29</strain>
    </source>
</reference>
<dbReference type="SMART" id="SM00773">
    <property type="entry name" value="WGR"/>
    <property type="match status" value="1"/>
</dbReference>
<feature type="region of interest" description="Disordered" evidence="1">
    <location>
        <begin position="1715"/>
        <end position="1737"/>
    </location>
</feature>
<dbReference type="GO" id="GO:0004386">
    <property type="term" value="F:helicase activity"/>
    <property type="evidence" value="ECO:0007669"/>
    <property type="project" value="InterPro"/>
</dbReference>
<dbReference type="InterPro" id="IPR025103">
    <property type="entry name" value="DUF4011"/>
</dbReference>
<keyword evidence="4" id="KW-1185">Reference proteome</keyword>
<dbReference type="Pfam" id="PF13087">
    <property type="entry name" value="AAA_12"/>
    <property type="match status" value="1"/>
</dbReference>
<dbReference type="PANTHER" id="PTHR10887:SF495">
    <property type="entry name" value="HELICASE SENATAXIN ISOFORM X1-RELATED"/>
    <property type="match status" value="1"/>
</dbReference>
<dbReference type="InterPro" id="IPR008893">
    <property type="entry name" value="WGR_domain"/>
</dbReference>
<dbReference type="InterPro" id="IPR036930">
    <property type="entry name" value="WGR_dom_sf"/>
</dbReference>
<feature type="domain" description="WGR" evidence="2">
    <location>
        <begin position="1743"/>
        <end position="1810"/>
    </location>
</feature>
<sequence length="1810" mass="198867">MPGIDFRGLLAEASGTALPIDDVLHLSLPLLRQVSQLHLHGRVAVLAPSDIVMTDGRRLQLRHPDGQLPRQRIEAVRALQPHPGSGLNVVGRVQVTNDSESGLRVDNLEVQEDPSVPPEQPVYLPGFGSWELALGHHDEITDLFLLGQLLACLACGLDFDDAADLRRFAAHRRNLFHVHPRLNPVLANVIAEMTALNRHDRATDLAEVVRRLETWRDQPASLDVDRVLADASGANPRRVAVLSHLRDRLFDLSRRNRLLHFRATQGSVNLTMASVPLVLQLESIRPAQLCAWGGAFAEDVLSCKAVPLQRWLRFDDQPYLPGSLDRIVQDTRRDRAEFGFSHLRLVVAFLRWHNLKDAPEDRIVSPMLWLPVELVKKKGVRDQYVLQCQEEEAEFNPALRHYLRQLYDIRLPDTVDLRTTTIEAIHADLQAQIHRTEPGVELRLQSKPSIELIHQKAVQHLRQFQRRRGRQTPAVRAEGRPEFSYAADDFRPLGLALFRERVLPSPLPLRNALASKPTPRHPEMAGGIAVAERGTFSVARDEGHRFAWDLDLTQVTLANFNYKKMSLVRDYAQLIEDQPDNAAFDRLFSIDPRPVETTPPPPLPANEQWNVVPADATQAQAVGLARTGRSFIIQGPPGTGKSQTITNLIADYAARGQRVLFVCEKRAAIDVVFHRLKQCGLDDLCSLIHDSQGDKRAFVADLRACYERWVAAPVQRDHLAASRAGTLSALESQLQRIEHHETLLSSTPGSLACRVRELVRRLAALPTAPDGVPAEARERLPDFATWQAHRDLTARLQRTVHERLGAPSLARHPFRWLSGEAVADPLAFGRIKSALDDVEAQLAPVEDQLDAGPSWLDADAPVADAAALAGLQRELVDSGLARHGELLAGSPGATLALQQQRTGLLALAGTLEQASAAAANWREPLQVADTQAALGLATRLEPSVLRWLQPTWWKLRGEIARRYDFSRHAVAPSLRTVLGWLSERHAAARALQQARQALAAQYGSPDADRFLAAADALQARRGKEPLLGRWLVSVSEASDPLASADRDARTAAVLSQVQARASDVLAMPPTLAIGALAEALRDLRENLEDLPDLLPLLRAMHQAGQAYTNALCTLPLPPDEMEALVAAEALARIQREEPGLAQFDGQALARAVATVAAADARLLDQNAALVRATQHQKFLDNVRRSSLSATQLDGSGREFKKRYSTGRRELEHEFGKTMRHRSIREMSGGDSGLVVKDLKPIWLMSPLSVSDTLPLAPDLFDVVIFDEASQIPTEEAVPALSRARQSIVVGDEMQLPPTSFFSTGGDEEDNEVVAEEDGARVAITLDADSLLSQAARNLPATLLAWHYRSRHEALISFSNAAFYDGRLVTIPDRRIDQVVDALAPCRSDQDDAGSVGADALLATPISFHVVADGLYEDRCNPPEAAYIARLVRELLRRESGHSIGVVAFSEAQQAEIEAALEALAATDAEFATALEKEFVREDDDQFNGLFVKNLENVQGDERDVIILSICYAPGRDGRMLMNFGPINQRGGEKRLNVIFSRAKHRMAVVSTIRAEAITNVHNDGAAALRAFLQFAEASARGETERSQAVLGALNPGAQQAFASQPPRDAIRSAIAAALRARGHEVREHVGRSSFRCDLGIVAPDHEGYALAVLLDPETQTDDPRQRYVFRPAILRAFGWRVLDLPCLDWLRAPEAVLARIESLLAGANEPALSELAPDVPTPASAAPGPAPDVPAGTAADASRSLLFEEGGSSKFWRISRSGGELTITFGRIGTRGQSLLKAYESVERADREMAKLVDEKLRKGYLDAAP</sequence>
<dbReference type="InterPro" id="IPR047187">
    <property type="entry name" value="SF1_C_Upf1"/>
</dbReference>